<dbReference type="PANTHER" id="PTHR11846">
    <property type="entry name" value="ADENYLOSUCCINATE SYNTHETASE"/>
    <property type="match status" value="1"/>
</dbReference>
<feature type="binding site" description="in other chain" evidence="8">
    <location>
        <begin position="38"/>
        <end position="41"/>
    </location>
    <ligand>
        <name>IMP</name>
        <dbReference type="ChEBI" id="CHEBI:58053"/>
        <note>ligand shared between dimeric partners</note>
    </ligand>
</feature>
<dbReference type="SMART" id="SM00788">
    <property type="entry name" value="Adenylsucc_synt"/>
    <property type="match status" value="1"/>
</dbReference>
<feature type="binding site" evidence="8">
    <location>
        <begin position="330"/>
        <end position="332"/>
    </location>
    <ligand>
        <name>GTP</name>
        <dbReference type="ChEBI" id="CHEBI:37565"/>
    </ligand>
</feature>
<dbReference type="GO" id="GO:0005737">
    <property type="term" value="C:cytoplasm"/>
    <property type="evidence" value="ECO:0007669"/>
    <property type="project" value="UniProtKB-SubCell"/>
</dbReference>
<dbReference type="AlphaFoldDB" id="A0A0P9ACN6"/>
<dbReference type="RefSeq" id="WP_054876596.1">
    <property type="nucleotide sequence ID" value="NZ_LKET01000051.1"/>
</dbReference>
<keyword evidence="5 8" id="KW-0658">Purine biosynthesis</keyword>
<dbReference type="OrthoDB" id="9807553at2"/>
<feature type="binding site" description="in other chain" evidence="8">
    <location>
        <position position="128"/>
    </location>
    <ligand>
        <name>IMP</name>
        <dbReference type="ChEBI" id="CHEBI:58053"/>
        <note>ligand shared between dimeric partners</note>
    </ligand>
</feature>
<dbReference type="STRING" id="36849.OXPF_36260"/>
<dbReference type="Gene3D" id="3.90.170.10">
    <property type="entry name" value="Adenylosuccinate Synthetase, subunit A, domain 3"/>
    <property type="match status" value="1"/>
</dbReference>
<feature type="binding site" description="in other chain" evidence="8">
    <location>
        <begin position="13"/>
        <end position="16"/>
    </location>
    <ligand>
        <name>IMP</name>
        <dbReference type="ChEBI" id="CHEBI:58053"/>
        <note>ligand shared between dimeric partners</note>
    </ligand>
</feature>
<keyword evidence="7 8" id="KW-0342">GTP-binding</keyword>
<comment type="caution">
    <text evidence="11">The sequence shown here is derived from an EMBL/GenBank/DDBJ whole genome shotgun (WGS) entry which is preliminary data.</text>
</comment>
<sequence>MSGTVVIGAQWGDEGKGKITDYLAEHAQVVVRYQGGNNAGHTVETGGRQYKLHLIPSGVLYPETLNIIGDGVIIDPQALFEEIEYLENLGVKVDNLCISDRAHIIMPYHKVLDGLAEEGRGDSDIGTTKKGIGPCYTDKFERTGIRVCDFLNKDTFVKLAGDNIDFKNAIITKIYNEKALNKQQIIDEYLIFADRMRPYVKDTTDVLHNEIKKGSKVLFEGAQGTLLDIDYGTYPYVTSSHPISGGVCVGAGVGPKAIDKVVGVCKAYTTRVGKGPFPTELFDEIGDGIREKGKEYGTTTGRARRCGWLDLVILKYATRLSSITDIAVTKIDTLAGLKKIKVCVGYELDGKVIDYFPASLEILAKCKPVYEEFDGWDESIENARSYDDLPENAKKYLKRIEEFAETKISIVSVGPGRDHTITV</sequence>
<feature type="active site" description="Proton acceptor" evidence="8">
    <location>
        <position position="13"/>
    </location>
</feature>
<dbReference type="UniPathway" id="UPA00075">
    <property type="reaction ID" value="UER00335"/>
</dbReference>
<keyword evidence="8" id="KW-0963">Cytoplasm</keyword>
<comment type="cofactor">
    <cofactor evidence="8">
        <name>Mg(2+)</name>
        <dbReference type="ChEBI" id="CHEBI:18420"/>
    </cofactor>
    <text evidence="8">Binds 1 Mg(2+) ion per subunit.</text>
</comment>
<dbReference type="FunFam" id="3.90.170.10:FF:000001">
    <property type="entry name" value="Adenylosuccinate synthetase"/>
    <property type="match status" value="1"/>
</dbReference>
<feature type="active site" description="Proton donor" evidence="8">
    <location>
        <position position="41"/>
    </location>
</feature>
<feature type="binding site" description="in other chain" evidence="8">
    <location>
        <position position="223"/>
    </location>
    <ligand>
        <name>IMP</name>
        <dbReference type="ChEBI" id="CHEBI:58053"/>
        <note>ligand shared between dimeric partners</note>
    </ligand>
</feature>
<feature type="active site" evidence="9">
    <location>
        <position position="139"/>
    </location>
</feature>
<comment type="catalytic activity">
    <reaction evidence="8 10">
        <text>IMP + L-aspartate + GTP = N(6)-(1,2-dicarboxyethyl)-AMP + GDP + phosphate + 2 H(+)</text>
        <dbReference type="Rhea" id="RHEA:15753"/>
        <dbReference type="ChEBI" id="CHEBI:15378"/>
        <dbReference type="ChEBI" id="CHEBI:29991"/>
        <dbReference type="ChEBI" id="CHEBI:37565"/>
        <dbReference type="ChEBI" id="CHEBI:43474"/>
        <dbReference type="ChEBI" id="CHEBI:57567"/>
        <dbReference type="ChEBI" id="CHEBI:58053"/>
        <dbReference type="ChEBI" id="CHEBI:58189"/>
        <dbReference type="EC" id="6.3.4.4"/>
    </reaction>
</comment>
<dbReference type="EC" id="6.3.4.4" evidence="8 10"/>
<keyword evidence="6 8" id="KW-0460">Magnesium</keyword>
<keyword evidence="12" id="KW-1185">Reference proteome</keyword>
<evidence type="ECO:0000313" key="12">
    <source>
        <dbReference type="Proteomes" id="UP000050326"/>
    </source>
</evidence>
<dbReference type="CDD" id="cd03108">
    <property type="entry name" value="AdSS"/>
    <property type="match status" value="1"/>
</dbReference>
<evidence type="ECO:0000256" key="4">
    <source>
        <dbReference type="ARBA" id="ARBA00022741"/>
    </source>
</evidence>
<dbReference type="SUPFAM" id="SSF52540">
    <property type="entry name" value="P-loop containing nucleoside triphosphate hydrolases"/>
    <property type="match status" value="1"/>
</dbReference>
<evidence type="ECO:0000256" key="1">
    <source>
        <dbReference type="ARBA" id="ARBA00011738"/>
    </source>
</evidence>
<feature type="binding site" evidence="8">
    <location>
        <position position="13"/>
    </location>
    <ligand>
        <name>Mg(2+)</name>
        <dbReference type="ChEBI" id="CHEBI:18420"/>
    </ligand>
</feature>
<dbReference type="EMBL" id="LKET01000051">
    <property type="protein sequence ID" value="KPU42858.1"/>
    <property type="molecule type" value="Genomic_DNA"/>
</dbReference>
<evidence type="ECO:0000256" key="3">
    <source>
        <dbReference type="ARBA" id="ARBA00022723"/>
    </source>
</evidence>
<evidence type="ECO:0000256" key="2">
    <source>
        <dbReference type="ARBA" id="ARBA00022598"/>
    </source>
</evidence>
<dbReference type="GO" id="GO:0000287">
    <property type="term" value="F:magnesium ion binding"/>
    <property type="evidence" value="ECO:0007669"/>
    <property type="project" value="UniProtKB-UniRule"/>
</dbReference>
<feature type="binding site" evidence="8">
    <location>
        <begin position="12"/>
        <end position="18"/>
    </location>
    <ligand>
        <name>GTP</name>
        <dbReference type="ChEBI" id="CHEBI:37565"/>
    </ligand>
</feature>
<feature type="binding site" evidence="8">
    <location>
        <position position="40"/>
    </location>
    <ligand>
        <name>Mg(2+)</name>
        <dbReference type="ChEBI" id="CHEBI:18420"/>
    </ligand>
</feature>
<dbReference type="NCBIfam" id="NF002223">
    <property type="entry name" value="PRK01117.1"/>
    <property type="match status" value="1"/>
</dbReference>
<dbReference type="PROSITE" id="PS00513">
    <property type="entry name" value="ADENYLOSUCCIN_SYN_2"/>
    <property type="match status" value="1"/>
</dbReference>
<comment type="subunit">
    <text evidence="1 8">Homodimer.</text>
</comment>
<feature type="binding site" evidence="8">
    <location>
        <begin position="40"/>
        <end position="42"/>
    </location>
    <ligand>
        <name>GTP</name>
        <dbReference type="ChEBI" id="CHEBI:37565"/>
    </ligand>
</feature>
<dbReference type="GO" id="GO:0046040">
    <property type="term" value="P:IMP metabolic process"/>
    <property type="evidence" value="ECO:0007669"/>
    <property type="project" value="TreeGrafter"/>
</dbReference>
<evidence type="ECO:0000256" key="7">
    <source>
        <dbReference type="ARBA" id="ARBA00023134"/>
    </source>
</evidence>
<comment type="similarity">
    <text evidence="8 10">Belongs to the adenylosuccinate synthetase family.</text>
</comment>
<dbReference type="HAMAP" id="MF_00011">
    <property type="entry name" value="Adenylosucc_synth"/>
    <property type="match status" value="1"/>
</dbReference>
<dbReference type="GO" id="GO:0005525">
    <property type="term" value="F:GTP binding"/>
    <property type="evidence" value="ECO:0007669"/>
    <property type="project" value="UniProtKB-UniRule"/>
</dbReference>
<keyword evidence="3 8" id="KW-0479">Metal-binding</keyword>
<feature type="binding site" evidence="8">
    <location>
        <begin position="412"/>
        <end position="414"/>
    </location>
    <ligand>
        <name>GTP</name>
        <dbReference type="ChEBI" id="CHEBI:37565"/>
    </ligand>
</feature>
<feature type="binding site" evidence="8">
    <location>
        <position position="142"/>
    </location>
    <ligand>
        <name>IMP</name>
        <dbReference type="ChEBI" id="CHEBI:58053"/>
        <note>ligand shared between dimeric partners</note>
    </ligand>
</feature>
<gene>
    <name evidence="8 11" type="primary">purA</name>
    <name evidence="11" type="ORF">OXPF_36260</name>
</gene>
<comment type="pathway">
    <text evidence="8 10">Purine metabolism; AMP biosynthesis via de novo pathway; AMP from IMP: step 1/2.</text>
</comment>
<dbReference type="InterPro" id="IPR027417">
    <property type="entry name" value="P-loop_NTPase"/>
</dbReference>
<dbReference type="PROSITE" id="PS01266">
    <property type="entry name" value="ADENYLOSUCCIN_SYN_1"/>
    <property type="match status" value="1"/>
</dbReference>
<evidence type="ECO:0000256" key="8">
    <source>
        <dbReference type="HAMAP-Rule" id="MF_00011"/>
    </source>
</evidence>
<dbReference type="FunFam" id="1.10.300.10:FF:000001">
    <property type="entry name" value="Adenylosuccinate synthetase"/>
    <property type="match status" value="1"/>
</dbReference>
<dbReference type="Gene3D" id="3.40.440.10">
    <property type="entry name" value="Adenylosuccinate Synthetase, subunit A, domain 1"/>
    <property type="match status" value="1"/>
</dbReference>
<dbReference type="InterPro" id="IPR042110">
    <property type="entry name" value="Adenylosuccinate_synth_dom2"/>
</dbReference>
<dbReference type="InterPro" id="IPR018220">
    <property type="entry name" value="Adenylosuccin_syn_GTP-bd"/>
</dbReference>
<feature type="binding site" evidence="8">
    <location>
        <position position="304"/>
    </location>
    <ligand>
        <name>GTP</name>
        <dbReference type="ChEBI" id="CHEBI:37565"/>
    </ligand>
</feature>
<dbReference type="InterPro" id="IPR042109">
    <property type="entry name" value="Adenylosuccinate_synth_dom1"/>
</dbReference>
<evidence type="ECO:0000256" key="6">
    <source>
        <dbReference type="ARBA" id="ARBA00022842"/>
    </source>
</evidence>
<dbReference type="Gene3D" id="1.10.300.10">
    <property type="entry name" value="Adenylosuccinate Synthetase, subunit A, domain 2"/>
    <property type="match status" value="1"/>
</dbReference>
<reference evidence="11 12" key="1">
    <citation type="submission" date="2015-09" db="EMBL/GenBank/DDBJ databases">
        <title>Genome sequence of Oxobacter pfennigii DSM 3222.</title>
        <authorList>
            <person name="Poehlein A."/>
            <person name="Bengelsdorf F.R."/>
            <person name="Schiel-Bengelsdorf B."/>
            <person name="Duerre P."/>
            <person name="Daniel R."/>
        </authorList>
    </citation>
    <scope>NUCLEOTIDE SEQUENCE [LARGE SCALE GENOMIC DNA]</scope>
    <source>
        <strain evidence="11 12">DSM 3222</strain>
    </source>
</reference>
<dbReference type="Pfam" id="PF00709">
    <property type="entry name" value="Adenylsucc_synt"/>
    <property type="match status" value="1"/>
</dbReference>
<feature type="binding site" description="in other chain" evidence="8">
    <location>
        <position position="302"/>
    </location>
    <ligand>
        <name>IMP</name>
        <dbReference type="ChEBI" id="CHEBI:58053"/>
        <note>ligand shared between dimeric partners</note>
    </ligand>
</feature>
<comment type="subcellular location">
    <subcellularLocation>
        <location evidence="8">Cytoplasm</location>
    </subcellularLocation>
</comment>
<accession>A0A0P9ACN6</accession>
<evidence type="ECO:0000256" key="5">
    <source>
        <dbReference type="ARBA" id="ARBA00022755"/>
    </source>
</evidence>
<comment type="function">
    <text evidence="8">Plays an important role in the de novo pathway of purine nucleotide biosynthesis. Catalyzes the first committed step in the biosynthesis of AMP from IMP.</text>
</comment>
<keyword evidence="2 8" id="KW-0436">Ligase</keyword>
<dbReference type="GO" id="GO:0044208">
    <property type="term" value="P:'de novo' AMP biosynthetic process"/>
    <property type="evidence" value="ECO:0007669"/>
    <property type="project" value="UniProtKB-UniRule"/>
</dbReference>
<keyword evidence="4 8" id="KW-0547">Nucleotide-binding</keyword>
<organism evidence="11 12">
    <name type="scientific">Oxobacter pfennigii</name>
    <dbReference type="NCBI Taxonomy" id="36849"/>
    <lineage>
        <taxon>Bacteria</taxon>
        <taxon>Bacillati</taxon>
        <taxon>Bacillota</taxon>
        <taxon>Clostridia</taxon>
        <taxon>Eubacteriales</taxon>
        <taxon>Clostridiaceae</taxon>
        <taxon>Oxobacter</taxon>
    </lineage>
</organism>
<feature type="binding site" evidence="8">
    <location>
        <begin position="298"/>
        <end position="304"/>
    </location>
    <ligand>
        <name>substrate</name>
    </ligand>
</feature>
<dbReference type="InterPro" id="IPR033128">
    <property type="entry name" value="Adenylosuccin_syn_Lys_AS"/>
</dbReference>
<dbReference type="NCBIfam" id="TIGR00184">
    <property type="entry name" value="purA"/>
    <property type="match status" value="1"/>
</dbReference>
<evidence type="ECO:0000256" key="9">
    <source>
        <dbReference type="PROSITE-ProRule" id="PRU10134"/>
    </source>
</evidence>
<evidence type="ECO:0000313" key="11">
    <source>
        <dbReference type="EMBL" id="KPU42858.1"/>
    </source>
</evidence>
<proteinExistence type="inferred from homology"/>
<name>A0A0P9ACN6_9CLOT</name>
<dbReference type="PATRIC" id="fig|36849.3.peg.3829"/>
<dbReference type="InterPro" id="IPR001114">
    <property type="entry name" value="Adenylosuccinate_synthetase"/>
</dbReference>
<dbReference type="GO" id="GO:0004019">
    <property type="term" value="F:adenylosuccinate synthase activity"/>
    <property type="evidence" value="ECO:0007669"/>
    <property type="project" value="UniProtKB-UniRule"/>
</dbReference>
<dbReference type="InterPro" id="IPR042111">
    <property type="entry name" value="Adenylosuccinate_synth_dom3"/>
</dbReference>
<dbReference type="Proteomes" id="UP000050326">
    <property type="component" value="Unassembled WGS sequence"/>
</dbReference>
<dbReference type="PANTHER" id="PTHR11846:SF0">
    <property type="entry name" value="ADENYLOSUCCINATE SYNTHETASE"/>
    <property type="match status" value="1"/>
</dbReference>
<protein>
    <recommendedName>
        <fullName evidence="8 10">Adenylosuccinate synthetase</fullName>
        <shortName evidence="8">AMPSase</shortName>
        <shortName evidence="8">AdSS</shortName>
        <ecNumber evidence="8 10">6.3.4.4</ecNumber>
    </recommendedName>
    <alternativeName>
        <fullName evidence="8">IMP--aspartate ligase</fullName>
    </alternativeName>
</protein>
<evidence type="ECO:0000256" key="10">
    <source>
        <dbReference type="RuleBase" id="RU000520"/>
    </source>
</evidence>
<feature type="binding site" description="in other chain" evidence="8">
    <location>
        <position position="238"/>
    </location>
    <ligand>
        <name>IMP</name>
        <dbReference type="ChEBI" id="CHEBI:58053"/>
        <note>ligand shared between dimeric partners</note>
    </ligand>
</feature>